<evidence type="ECO:0000256" key="3">
    <source>
        <dbReference type="ARBA" id="ARBA00022723"/>
    </source>
</evidence>
<keyword evidence="11" id="KW-1185">Reference proteome</keyword>
<dbReference type="PANTHER" id="PTHR11961">
    <property type="entry name" value="CYTOCHROME C"/>
    <property type="match status" value="1"/>
</dbReference>
<protein>
    <submittedName>
        <fullName evidence="10">Cytochrome c family protein</fullName>
    </submittedName>
</protein>
<dbReference type="Gene3D" id="1.10.760.10">
    <property type="entry name" value="Cytochrome c-like domain"/>
    <property type="match status" value="1"/>
</dbReference>
<dbReference type="EMBL" id="CP118247">
    <property type="protein sequence ID" value="WDR06764.1"/>
    <property type="molecule type" value="Genomic_DNA"/>
</dbReference>
<sequence>MDSFELNKIIGAVLGTLLFVMGVGIVAESIYSPIEDRGPGYALPEPEATADAGAAPVVVETPLPVLLASADVKRGQAAVRKCQSCHNFGEGEPNKQGPLLYDVVDRLEGSHEGFSYSDEMLKHNADGAHWTYENLNAFLTKPKDYVPGTKMSFPGISKPEERADVLAYLQTLSASPKAFPEPEAAPAEAAPAADAAAPAADATPAEGAAPAEDTAPAAETPAPTASEPAPAEAADTPIANDAAAPAASGGSAAPVETPTTTQTETSTEGTPTTTGH</sequence>
<proteinExistence type="predicted"/>
<evidence type="ECO:0000256" key="6">
    <source>
        <dbReference type="PROSITE-ProRule" id="PRU00433"/>
    </source>
</evidence>
<evidence type="ECO:0000256" key="5">
    <source>
        <dbReference type="ARBA" id="ARBA00023004"/>
    </source>
</evidence>
<evidence type="ECO:0000259" key="9">
    <source>
        <dbReference type="PROSITE" id="PS51007"/>
    </source>
</evidence>
<feature type="domain" description="Cytochrome c" evidence="9">
    <location>
        <begin position="70"/>
        <end position="173"/>
    </location>
</feature>
<keyword evidence="1" id="KW-0813">Transport</keyword>
<name>A0ABY7YZJ6_9HYPH</name>
<feature type="region of interest" description="Disordered" evidence="7">
    <location>
        <begin position="178"/>
        <end position="276"/>
    </location>
</feature>
<dbReference type="InterPro" id="IPR002327">
    <property type="entry name" value="Cyt_c_1A/1B"/>
</dbReference>
<keyword evidence="3 6" id="KW-0479">Metal-binding</keyword>
<dbReference type="RefSeq" id="WP_282212277.1">
    <property type="nucleotide sequence ID" value="NZ_CP118247.1"/>
</dbReference>
<evidence type="ECO:0000256" key="4">
    <source>
        <dbReference type="ARBA" id="ARBA00022982"/>
    </source>
</evidence>
<gene>
    <name evidence="10" type="ORF">PSQ90_04750</name>
</gene>
<dbReference type="Proteomes" id="UP001222118">
    <property type="component" value="Chromosome"/>
</dbReference>
<dbReference type="Pfam" id="PF00034">
    <property type="entry name" value="Cytochrom_C"/>
    <property type="match status" value="1"/>
</dbReference>
<keyword evidence="8" id="KW-1133">Transmembrane helix</keyword>
<keyword evidence="8" id="KW-0812">Transmembrane</keyword>
<dbReference type="InterPro" id="IPR036909">
    <property type="entry name" value="Cyt_c-like_dom_sf"/>
</dbReference>
<evidence type="ECO:0000256" key="1">
    <source>
        <dbReference type="ARBA" id="ARBA00022448"/>
    </source>
</evidence>
<feature type="compositionally biased region" description="Low complexity" evidence="7">
    <location>
        <begin position="181"/>
        <end position="276"/>
    </location>
</feature>
<organism evidence="10 11">
    <name type="scientific">Devosia rhodophyticola</name>
    <dbReference type="NCBI Taxonomy" id="3026423"/>
    <lineage>
        <taxon>Bacteria</taxon>
        <taxon>Pseudomonadati</taxon>
        <taxon>Pseudomonadota</taxon>
        <taxon>Alphaproteobacteria</taxon>
        <taxon>Hyphomicrobiales</taxon>
        <taxon>Devosiaceae</taxon>
        <taxon>Devosia</taxon>
    </lineage>
</organism>
<dbReference type="PRINTS" id="PR00604">
    <property type="entry name" value="CYTCHRMECIAB"/>
</dbReference>
<keyword evidence="2 6" id="KW-0349">Heme</keyword>
<accession>A0ABY7YZJ6</accession>
<evidence type="ECO:0000313" key="11">
    <source>
        <dbReference type="Proteomes" id="UP001222118"/>
    </source>
</evidence>
<dbReference type="SUPFAM" id="SSF46626">
    <property type="entry name" value="Cytochrome c"/>
    <property type="match status" value="1"/>
</dbReference>
<keyword evidence="4" id="KW-0249">Electron transport</keyword>
<evidence type="ECO:0000313" key="10">
    <source>
        <dbReference type="EMBL" id="WDR06764.1"/>
    </source>
</evidence>
<keyword evidence="5 6" id="KW-0408">Iron</keyword>
<evidence type="ECO:0000256" key="2">
    <source>
        <dbReference type="ARBA" id="ARBA00022617"/>
    </source>
</evidence>
<dbReference type="PROSITE" id="PS51007">
    <property type="entry name" value="CYTC"/>
    <property type="match status" value="1"/>
</dbReference>
<dbReference type="InterPro" id="IPR009056">
    <property type="entry name" value="Cyt_c-like_dom"/>
</dbReference>
<keyword evidence="8" id="KW-0472">Membrane</keyword>
<feature type="transmembrane region" description="Helical" evidence="8">
    <location>
        <begin position="6"/>
        <end position="27"/>
    </location>
</feature>
<evidence type="ECO:0000256" key="7">
    <source>
        <dbReference type="SAM" id="MobiDB-lite"/>
    </source>
</evidence>
<reference evidence="10 11" key="1">
    <citation type="submission" date="2023-02" db="EMBL/GenBank/DDBJ databases">
        <title>Devosia chondri sp. nov., isolated from the phycosphere of marine algae.</title>
        <authorList>
            <person name="Kim J.M."/>
            <person name="Lee J.K."/>
            <person name="Choi B.J."/>
            <person name="Bayburt H."/>
            <person name="Jeon C.O."/>
        </authorList>
    </citation>
    <scope>NUCLEOTIDE SEQUENCE [LARGE SCALE GENOMIC DNA]</scope>
    <source>
        <strain evidence="10 11">G2-5</strain>
    </source>
</reference>
<evidence type="ECO:0000256" key="8">
    <source>
        <dbReference type="SAM" id="Phobius"/>
    </source>
</evidence>